<accession>Q2S1I4</accession>
<proteinExistence type="predicted"/>
<dbReference type="KEGG" id="sru:SRU_1834"/>
<dbReference type="HOGENOM" id="CLU_3066065_0_0_10"/>
<name>Q2S1I4_SALRD</name>
<dbReference type="EnsemblBacteria" id="ABC43587">
    <property type="protein sequence ID" value="ABC43587"/>
    <property type="gene ID" value="SRU_1834"/>
</dbReference>
<organism evidence="1 2">
    <name type="scientific">Salinibacter ruber (strain DSM 13855 / M31)</name>
    <dbReference type="NCBI Taxonomy" id="309807"/>
    <lineage>
        <taxon>Bacteria</taxon>
        <taxon>Pseudomonadati</taxon>
        <taxon>Rhodothermota</taxon>
        <taxon>Rhodothermia</taxon>
        <taxon>Rhodothermales</taxon>
        <taxon>Salinibacteraceae</taxon>
        <taxon>Salinibacter</taxon>
    </lineage>
</organism>
<keyword evidence="2" id="KW-1185">Reference proteome</keyword>
<protein>
    <submittedName>
        <fullName evidence="1">Uncharacterized protein</fullName>
    </submittedName>
</protein>
<reference evidence="1 2" key="1">
    <citation type="journal article" date="2005" name="Proc. Natl. Acad. Sci. U.S.A.">
        <title>The genome of Salinibacter ruber: convergence and gene exchange among hyperhalophilic bacteria and archaea.</title>
        <authorList>
            <person name="Mongodin E.F."/>
            <person name="Nelson K.E."/>
            <person name="Daugherty S."/>
            <person name="Deboy R.T."/>
            <person name="Wister J."/>
            <person name="Khouri H."/>
            <person name="Weidman J."/>
            <person name="Walsh D.A."/>
            <person name="Papke R.T."/>
            <person name="Sanchez Perez G."/>
            <person name="Sharma A.K."/>
            <person name="Nesbo C.L."/>
            <person name="MacLeod D."/>
            <person name="Bapteste E."/>
            <person name="Doolittle W.F."/>
            <person name="Charlebois R.L."/>
            <person name="Legault B."/>
            <person name="Rodriguez-Valera F."/>
        </authorList>
    </citation>
    <scope>NUCLEOTIDE SEQUENCE [LARGE SCALE GENOMIC DNA]</scope>
    <source>
        <strain evidence="2">DSM 13855 / CECT 5946 / M31</strain>
    </source>
</reference>
<evidence type="ECO:0000313" key="1">
    <source>
        <dbReference type="EMBL" id="ABC43587.1"/>
    </source>
</evidence>
<sequence>MVMTYSEERVVEAALCPARDFQRKRKVVLQFPHTLPPGRGPNELFMAILRRND</sequence>
<gene>
    <name evidence="1" type="ordered locus">SRU_1834</name>
</gene>
<dbReference type="STRING" id="309807.SRU_1834"/>
<dbReference type="AlphaFoldDB" id="Q2S1I4"/>
<dbReference type="Proteomes" id="UP000008674">
    <property type="component" value="Chromosome"/>
</dbReference>
<dbReference type="EMBL" id="CP000159">
    <property type="protein sequence ID" value="ABC43587.1"/>
    <property type="molecule type" value="Genomic_DNA"/>
</dbReference>
<evidence type="ECO:0000313" key="2">
    <source>
        <dbReference type="Proteomes" id="UP000008674"/>
    </source>
</evidence>